<evidence type="ECO:0000313" key="2">
    <source>
        <dbReference type="Proteomes" id="UP001082899"/>
    </source>
</evidence>
<dbReference type="Proteomes" id="UP001082899">
    <property type="component" value="Unassembled WGS sequence"/>
</dbReference>
<protein>
    <recommendedName>
        <fullName evidence="3">Transposase</fullName>
    </recommendedName>
</protein>
<accession>A0ABT3ZV64</accession>
<evidence type="ECO:0000313" key="1">
    <source>
        <dbReference type="EMBL" id="MCY0389733.1"/>
    </source>
</evidence>
<dbReference type="RefSeq" id="WP_267849658.1">
    <property type="nucleotide sequence ID" value="NZ_JAPMXC010000011.1"/>
</dbReference>
<keyword evidence="2" id="KW-1185">Reference proteome</keyword>
<gene>
    <name evidence="1" type="ORF">OVY01_21555</name>
</gene>
<evidence type="ECO:0008006" key="3">
    <source>
        <dbReference type="Google" id="ProtNLM"/>
    </source>
</evidence>
<dbReference type="EMBL" id="JAPMXC010000011">
    <property type="protein sequence ID" value="MCY0389733.1"/>
    <property type="molecule type" value="Genomic_DNA"/>
</dbReference>
<proteinExistence type="predicted"/>
<reference evidence="1" key="1">
    <citation type="submission" date="2022-11" db="EMBL/GenBank/DDBJ databases">
        <title>Robbsia betulipollinis sp. nov., isolated from pollen of birch (Betula pendula).</title>
        <authorList>
            <person name="Shi H."/>
            <person name="Ambika Manirajan B."/>
            <person name="Ratering S."/>
            <person name="Geissler-Plaum R."/>
            <person name="Schnell S."/>
        </authorList>
    </citation>
    <scope>NUCLEOTIDE SEQUENCE</scope>
    <source>
        <strain evidence="1">Bb-Pol-6</strain>
    </source>
</reference>
<organism evidence="1 2">
    <name type="scientific">Robbsia betulipollinis</name>
    <dbReference type="NCBI Taxonomy" id="2981849"/>
    <lineage>
        <taxon>Bacteria</taxon>
        <taxon>Pseudomonadati</taxon>
        <taxon>Pseudomonadota</taxon>
        <taxon>Betaproteobacteria</taxon>
        <taxon>Burkholderiales</taxon>
        <taxon>Burkholderiaceae</taxon>
        <taxon>Robbsia</taxon>
    </lineage>
</organism>
<sequence length="138" mass="16165">MTMEDRMQNWGGVVRSPRFKASTCAVWAQWFIALRDQGTRASTAPFVHDEADAWAIERAWREIPNPVTKALLKAWYVQNMNFGQLRTYMWREHHARLRAHTLEFALANARRDMENSLSNQKKLSKVKNKACELYEPVI</sequence>
<name>A0ABT3ZV64_9BURK</name>
<comment type="caution">
    <text evidence="1">The sequence shown here is derived from an EMBL/GenBank/DDBJ whole genome shotgun (WGS) entry which is preliminary data.</text>
</comment>